<reference evidence="2 3" key="1">
    <citation type="journal article" date="2024" name="Genome Biol. Evol.">
        <title>Chromosome-level genome assembly of the viviparous eelpout Zoarces viviparus.</title>
        <authorList>
            <person name="Fuhrmann N."/>
            <person name="Brasseur M.V."/>
            <person name="Bakowski C.E."/>
            <person name="Podsiadlowski L."/>
            <person name="Prost S."/>
            <person name="Krehenwinkel H."/>
            <person name="Mayer C."/>
        </authorList>
    </citation>
    <scope>NUCLEOTIDE SEQUENCE [LARGE SCALE GENOMIC DNA]</scope>
    <source>
        <strain evidence="2">NO-MEL_2022_Ind0_liver</strain>
    </source>
</reference>
<name>A0AAW1E464_ZOAVI</name>
<feature type="signal peptide" evidence="1">
    <location>
        <begin position="1"/>
        <end position="24"/>
    </location>
</feature>
<feature type="chain" id="PRO_5043407634" evidence="1">
    <location>
        <begin position="25"/>
        <end position="93"/>
    </location>
</feature>
<evidence type="ECO:0000313" key="3">
    <source>
        <dbReference type="Proteomes" id="UP001488805"/>
    </source>
</evidence>
<dbReference type="AlphaFoldDB" id="A0AAW1E464"/>
<dbReference type="Proteomes" id="UP001488805">
    <property type="component" value="Unassembled WGS sequence"/>
</dbReference>
<evidence type="ECO:0000313" key="2">
    <source>
        <dbReference type="EMBL" id="KAK9517256.1"/>
    </source>
</evidence>
<keyword evidence="3" id="KW-1185">Reference proteome</keyword>
<organism evidence="2 3">
    <name type="scientific">Zoarces viviparus</name>
    <name type="common">Viviparous eelpout</name>
    <name type="synonym">Blennius viviparus</name>
    <dbReference type="NCBI Taxonomy" id="48416"/>
    <lineage>
        <taxon>Eukaryota</taxon>
        <taxon>Metazoa</taxon>
        <taxon>Chordata</taxon>
        <taxon>Craniata</taxon>
        <taxon>Vertebrata</taxon>
        <taxon>Euteleostomi</taxon>
        <taxon>Actinopterygii</taxon>
        <taxon>Neopterygii</taxon>
        <taxon>Teleostei</taxon>
        <taxon>Neoteleostei</taxon>
        <taxon>Acanthomorphata</taxon>
        <taxon>Eupercaria</taxon>
        <taxon>Perciformes</taxon>
        <taxon>Cottioidei</taxon>
        <taxon>Zoarcales</taxon>
        <taxon>Zoarcidae</taxon>
        <taxon>Zoarcinae</taxon>
        <taxon>Zoarces</taxon>
    </lineage>
</organism>
<proteinExistence type="predicted"/>
<dbReference type="GO" id="GO:0005184">
    <property type="term" value="F:neuropeptide hormone activity"/>
    <property type="evidence" value="ECO:0007669"/>
    <property type="project" value="InterPro"/>
</dbReference>
<dbReference type="InterPro" id="IPR028126">
    <property type="entry name" value="Spexin"/>
</dbReference>
<evidence type="ECO:0000256" key="1">
    <source>
        <dbReference type="SAM" id="SignalP"/>
    </source>
</evidence>
<dbReference type="EMBL" id="JBCEZU010000575">
    <property type="protein sequence ID" value="KAK9517256.1"/>
    <property type="molecule type" value="Genomic_DNA"/>
</dbReference>
<protein>
    <submittedName>
        <fullName evidence="2">Uncharacterized protein</fullName>
    </submittedName>
</protein>
<dbReference type="Pfam" id="PF15171">
    <property type="entry name" value="Spexin"/>
    <property type="match status" value="1"/>
</dbReference>
<comment type="caution">
    <text evidence="2">The sequence shown here is derived from an EMBL/GenBank/DDBJ whole genome shotgun (WGS) entry which is preliminary data.</text>
</comment>
<accession>A0AAW1E464</accession>
<gene>
    <name evidence="2" type="ORF">VZT92_025141</name>
</gene>
<keyword evidence="1" id="KW-0732">Signal</keyword>
<sequence>MKIKASAVWTCALVVSLIVESCHAQKLNIHWGPQSMMYLKGKHGRRLVSEEDNSVRGLQGWYAVLRGIQKRDFSKPRHIVSSEKVLIHYLQER</sequence>